<evidence type="ECO:0000313" key="1">
    <source>
        <dbReference type="EMBL" id="AFD00975.1"/>
    </source>
</evidence>
<dbReference type="HOGENOM" id="CLU_2103496_0_0_2"/>
<keyword evidence="2" id="KW-1185">Reference proteome</keyword>
<dbReference type="STRING" id="1041930.Mtc_2240"/>
<gene>
    <name evidence="1" type="ordered locus">Mtc_2240</name>
</gene>
<reference evidence="1 2" key="1">
    <citation type="journal article" date="2012" name="J. Bacteriol.">
        <title>Complete genome sequence of a thermophilic methanogen, Methanocella conradii HZ254, isolated from Chinese rice field soil.</title>
        <authorList>
            <person name="Lu Z."/>
            <person name="Lu Y."/>
        </authorList>
    </citation>
    <scope>NUCLEOTIDE SEQUENCE [LARGE SCALE GENOMIC DNA]</scope>
    <source>
        <strain evidence="2">DSM 24694 / JCM 17849 / CGMCC 1.5162 / HZ254</strain>
    </source>
</reference>
<dbReference type="EMBL" id="CP003243">
    <property type="protein sequence ID" value="AFD00975.1"/>
    <property type="molecule type" value="Genomic_DNA"/>
</dbReference>
<name>H8IA15_METCZ</name>
<dbReference type="KEGG" id="mez:Mtc_2240"/>
<accession>H8IA15</accession>
<organism evidence="1 2">
    <name type="scientific">Methanocella conradii (strain DSM 24694 / JCM 17849 / CGMCC 1.5162 / HZ254)</name>
    <dbReference type="NCBI Taxonomy" id="1041930"/>
    <lineage>
        <taxon>Archaea</taxon>
        <taxon>Methanobacteriati</taxon>
        <taxon>Methanobacteriota</taxon>
        <taxon>Stenosarchaea group</taxon>
        <taxon>Methanomicrobia</taxon>
        <taxon>Methanocellales</taxon>
        <taxon>Methanocellaceae</taxon>
        <taxon>Methanocella</taxon>
    </lineage>
</organism>
<dbReference type="AlphaFoldDB" id="H8IA15"/>
<evidence type="ECO:0000313" key="2">
    <source>
        <dbReference type="Proteomes" id="UP000005233"/>
    </source>
</evidence>
<proteinExistence type="predicted"/>
<sequence length="115" mass="13373">MPCSRGPYLSVFRRNVKFNEMTRQGLKDKEGYDALITLIDMVSRESNPQALLDILTYVLYRFIDIRGWLINSLVIIGVRGRRIFQDKMISHLSDKSVPKALKVAWNEEIERITSI</sequence>
<protein>
    <submittedName>
        <fullName evidence="1">Uncharacterized protein</fullName>
    </submittedName>
</protein>
<dbReference type="Proteomes" id="UP000005233">
    <property type="component" value="Chromosome"/>
</dbReference>